<dbReference type="GO" id="GO:0048038">
    <property type="term" value="F:quinone binding"/>
    <property type="evidence" value="ECO:0007669"/>
    <property type="project" value="UniProtKB-UniRule"/>
</dbReference>
<proteinExistence type="inferred from homology"/>
<feature type="transmembrane region" description="Helical" evidence="2">
    <location>
        <begin position="140"/>
        <end position="165"/>
    </location>
</feature>
<protein>
    <recommendedName>
        <fullName evidence="2">NADH-quinone oxidoreductase subunit J</fullName>
        <ecNumber evidence="2">7.1.1.-</ecNumber>
    </recommendedName>
</protein>
<keyword evidence="2" id="KW-0472">Membrane</keyword>
<dbReference type="Pfam" id="PF00499">
    <property type="entry name" value="Oxidored_q3"/>
    <property type="match status" value="1"/>
</dbReference>
<feature type="transmembrane region" description="Helical" evidence="2">
    <location>
        <begin position="98"/>
        <end position="120"/>
    </location>
</feature>
<dbReference type="EC" id="7.1.1.-" evidence="2"/>
<comment type="caution">
    <text evidence="3">The sequence shown here is derived from an EMBL/GenBank/DDBJ whole genome shotgun (WGS) entry which is preliminary data.</text>
</comment>
<dbReference type="Proteomes" id="UP000035068">
    <property type="component" value="Unassembled WGS sequence"/>
</dbReference>
<evidence type="ECO:0000256" key="1">
    <source>
        <dbReference type="ARBA" id="ARBA00005698"/>
    </source>
</evidence>
<comment type="catalytic activity">
    <reaction evidence="2">
        <text>a quinone + NADH + 5 H(+)(in) = a quinol + NAD(+) + 4 H(+)(out)</text>
        <dbReference type="Rhea" id="RHEA:57888"/>
        <dbReference type="ChEBI" id="CHEBI:15378"/>
        <dbReference type="ChEBI" id="CHEBI:24646"/>
        <dbReference type="ChEBI" id="CHEBI:57540"/>
        <dbReference type="ChEBI" id="CHEBI:57945"/>
        <dbReference type="ChEBI" id="CHEBI:132124"/>
    </reaction>
</comment>
<feature type="transmembrane region" description="Helical" evidence="2">
    <location>
        <begin position="32"/>
        <end position="51"/>
    </location>
</feature>
<keyword evidence="2" id="KW-0874">Quinone</keyword>
<dbReference type="InterPro" id="IPR001457">
    <property type="entry name" value="NADH_UbQ/plastoQ_OxRdtase_su6"/>
</dbReference>
<keyword evidence="4" id="KW-1185">Reference proteome</keyword>
<feature type="transmembrane region" description="Helical" evidence="2">
    <location>
        <begin position="6"/>
        <end position="25"/>
    </location>
</feature>
<keyword evidence="2" id="KW-1003">Cell membrane</keyword>
<dbReference type="GO" id="GO:0008137">
    <property type="term" value="F:NADH dehydrogenase (ubiquinone) activity"/>
    <property type="evidence" value="ECO:0007669"/>
    <property type="project" value="UniProtKB-UniRule"/>
</dbReference>
<evidence type="ECO:0000313" key="4">
    <source>
        <dbReference type="Proteomes" id="UP000035068"/>
    </source>
</evidence>
<evidence type="ECO:0000256" key="2">
    <source>
        <dbReference type="RuleBase" id="RU004429"/>
    </source>
</evidence>
<keyword evidence="2" id="KW-1133">Transmembrane helix</keyword>
<organism evidence="3 4">
    <name type="scientific">Geoalkalibacter ferrihydriticus DSM 17813</name>
    <dbReference type="NCBI Taxonomy" id="1121915"/>
    <lineage>
        <taxon>Bacteria</taxon>
        <taxon>Pseudomonadati</taxon>
        <taxon>Thermodesulfobacteriota</taxon>
        <taxon>Desulfuromonadia</taxon>
        <taxon>Desulfuromonadales</taxon>
        <taxon>Geoalkalibacteraceae</taxon>
        <taxon>Geoalkalibacter</taxon>
    </lineage>
</organism>
<dbReference type="InterPro" id="IPR042106">
    <property type="entry name" value="Nuo/plastoQ_OxRdtase_6_NuoJ"/>
</dbReference>
<dbReference type="PANTHER" id="PTHR33269:SF17">
    <property type="entry name" value="NADH-UBIQUINONE OXIDOREDUCTASE CHAIN 6"/>
    <property type="match status" value="1"/>
</dbReference>
<accession>A0A0C2HMC9</accession>
<feature type="transmembrane region" description="Helical" evidence="2">
    <location>
        <begin position="57"/>
        <end position="78"/>
    </location>
</feature>
<comment type="subcellular location">
    <subcellularLocation>
        <location evidence="2">Cell membrane</location>
        <topology evidence="2">Multi-pass membrane protein</topology>
    </subcellularLocation>
</comment>
<keyword evidence="2" id="KW-0812">Transmembrane</keyword>
<sequence length="174" mass="18746">MIVYRFLAEAIFFGFVVLILFGSLLTVRARQLMHAVLGLAVAFIGVAGLFFHLGSPFMAMMQILIYVGAVCVMLVFGIMVGNAPTQSAEVRGRGNNRYLAVGTCGAGFVLLSATLIRTQWAAAAERVGDFSVQHLGESFLHQFVLAFELISVVLLIAILGAIIIARSPEESHKS</sequence>
<dbReference type="RefSeq" id="WP_040100068.1">
    <property type="nucleotide sequence ID" value="NZ_JWJD01000005.1"/>
</dbReference>
<comment type="similarity">
    <text evidence="1 2">Belongs to the complex I subunit 6 family.</text>
</comment>
<comment type="function">
    <text evidence="2">NDH-1 shuttles electrons from NADH, via FMN and iron-sulfur (Fe-S) centers, to quinones in the respiratory chain. Couples the redox reaction to proton translocation (for every two electrons transferred, four hydrogen ions are translocated across the cytoplasmic membrane), and thus conserves the redox energy in a proton gradient.</text>
</comment>
<dbReference type="EMBL" id="JWJD01000005">
    <property type="protein sequence ID" value="KIH76110.1"/>
    <property type="molecule type" value="Genomic_DNA"/>
</dbReference>
<dbReference type="GO" id="GO:0005886">
    <property type="term" value="C:plasma membrane"/>
    <property type="evidence" value="ECO:0007669"/>
    <property type="project" value="UniProtKB-SubCell"/>
</dbReference>
<keyword evidence="2" id="KW-0520">NAD</keyword>
<dbReference type="Gene3D" id="1.20.120.1200">
    <property type="entry name" value="NADH-ubiquinone/plastoquinone oxidoreductase chain 6, subunit NuoJ"/>
    <property type="match status" value="1"/>
</dbReference>
<reference evidence="3 4" key="1">
    <citation type="submission" date="2014-12" db="EMBL/GenBank/DDBJ databases">
        <title>Genomes of Geoalkalibacter ferrihydriticus and Geoalkalibacter subterraneus, two haloalkaliphilic metal-reducing members of the Geobacteraceae.</title>
        <authorList>
            <person name="Badalamenti J.P."/>
            <person name="Torres C.I."/>
            <person name="Krajmalnik-Brown R."/>
            <person name="Bond D.R."/>
        </authorList>
    </citation>
    <scope>NUCLEOTIDE SEQUENCE [LARGE SCALE GENOMIC DNA]</scope>
    <source>
        <strain evidence="3 4">DSM 17813</strain>
    </source>
</reference>
<dbReference type="AlphaFoldDB" id="A0A0C2HMC9"/>
<evidence type="ECO:0000313" key="3">
    <source>
        <dbReference type="EMBL" id="KIH76110.1"/>
    </source>
</evidence>
<name>A0A0C2HMC9_9BACT</name>
<dbReference type="PANTHER" id="PTHR33269">
    <property type="entry name" value="NADH-UBIQUINONE OXIDOREDUCTASE CHAIN 6"/>
    <property type="match status" value="1"/>
</dbReference>
<gene>
    <name evidence="3" type="ORF">GFER_12755</name>
</gene>